<evidence type="ECO:0000256" key="8">
    <source>
        <dbReference type="HAMAP-Rule" id="MF_01161"/>
    </source>
</evidence>
<dbReference type="Proteomes" id="UP000636891">
    <property type="component" value="Unassembled WGS sequence"/>
</dbReference>
<evidence type="ECO:0000259" key="9">
    <source>
        <dbReference type="SMART" id="SM00977"/>
    </source>
</evidence>
<keyword evidence="11" id="KW-1185">Reference proteome</keyword>
<dbReference type="EMBL" id="JACOOK010000001">
    <property type="protein sequence ID" value="MBC5615825.1"/>
    <property type="molecule type" value="Genomic_DNA"/>
</dbReference>
<evidence type="ECO:0000256" key="6">
    <source>
        <dbReference type="ARBA" id="ARBA00022840"/>
    </source>
</evidence>
<dbReference type="PANTHER" id="PTHR43033:SF1">
    <property type="entry name" value="TRNA(ILE)-LYSIDINE SYNTHASE-RELATED"/>
    <property type="match status" value="1"/>
</dbReference>
<dbReference type="PANTHER" id="PTHR43033">
    <property type="entry name" value="TRNA(ILE)-LYSIDINE SYNTHASE-RELATED"/>
    <property type="match status" value="1"/>
</dbReference>
<evidence type="ECO:0000256" key="2">
    <source>
        <dbReference type="ARBA" id="ARBA00022490"/>
    </source>
</evidence>
<keyword evidence="5 8" id="KW-0547">Nucleotide-binding</keyword>
<comment type="domain">
    <text evidence="8">The N-terminal region contains the highly conserved SGGXDS motif, predicted to be a P-loop motif involved in ATP binding.</text>
</comment>
<dbReference type="GO" id="GO:0032267">
    <property type="term" value="F:tRNA(Ile)-lysidine synthase activity"/>
    <property type="evidence" value="ECO:0007669"/>
    <property type="project" value="UniProtKB-EC"/>
</dbReference>
<dbReference type="SMART" id="SM00977">
    <property type="entry name" value="TilS_C"/>
    <property type="match status" value="1"/>
</dbReference>
<comment type="similarity">
    <text evidence="8">Belongs to the tRNA(Ile)-lysidine synthase family.</text>
</comment>
<dbReference type="Pfam" id="PF01171">
    <property type="entry name" value="ATP_bind_3"/>
    <property type="match status" value="1"/>
</dbReference>
<accession>A0ABR7CKR4</accession>
<dbReference type="Gene3D" id="3.40.50.620">
    <property type="entry name" value="HUPs"/>
    <property type="match status" value="1"/>
</dbReference>
<comment type="caution">
    <text evidence="10">The sequence shown here is derived from an EMBL/GenBank/DDBJ whole genome shotgun (WGS) entry which is preliminary data.</text>
</comment>
<keyword evidence="4 8" id="KW-0819">tRNA processing</keyword>
<evidence type="ECO:0000313" key="10">
    <source>
        <dbReference type="EMBL" id="MBC5615825.1"/>
    </source>
</evidence>
<evidence type="ECO:0000256" key="4">
    <source>
        <dbReference type="ARBA" id="ARBA00022694"/>
    </source>
</evidence>
<dbReference type="EC" id="6.3.4.19" evidence="8"/>
<sequence length="449" mass="51252">MLQDKFRAYIRERGLCTHENRILLAVSGGVDSMVMLSLFVRGGYEVGVAHCNFQLRGAEADEDDLLVEREATRYGIPYYGVRFDTMAEVAATGESVEMAARRLRYEWFDKLCEERRYDRVAIAHHADDSVETFFINLIRGTGLRGLTGIGVVNGRLIRPLLFSQRKEIIDYALTNKIPYREDSTNASTKYLRNKFRLGIVPRIKEISPKFTDTMAANVERLTSAQNFIDRSMEVIRRQALIRDETRTVVDLSRIDPSLPADFVIFELLRGFGFNGEVINSLYRAFCEGHGSGKRFFSKDSVAYIDRGRILITPIPDDEGCTTEVTPETTHIYCGGALLTFERLEADDVESLRQPENVALLDADKLTYPLTVRRWNEGDAFVPFGMDSRKKISDFLINNKVSLPDKRRQFVVTSENDIVWVVGRRIDDRYKVAPATENVLRIVRETDVEI</sequence>
<dbReference type="InterPro" id="IPR012796">
    <property type="entry name" value="Lysidine-tRNA-synth_C"/>
</dbReference>
<dbReference type="Pfam" id="PF11734">
    <property type="entry name" value="TilS_C"/>
    <property type="match status" value="1"/>
</dbReference>
<dbReference type="HAMAP" id="MF_01161">
    <property type="entry name" value="tRNA_Ile_lys_synt"/>
    <property type="match status" value="1"/>
</dbReference>
<gene>
    <name evidence="8 10" type="primary">tilS</name>
    <name evidence="10" type="ORF">H8S08_02150</name>
</gene>
<keyword evidence="2 8" id="KW-0963">Cytoplasm</keyword>
<dbReference type="SUPFAM" id="SSF52402">
    <property type="entry name" value="Adenine nucleotide alpha hydrolases-like"/>
    <property type="match status" value="1"/>
</dbReference>
<feature type="domain" description="Lysidine-tRNA(Ile) synthetase C-terminal" evidence="9">
    <location>
        <begin position="369"/>
        <end position="441"/>
    </location>
</feature>
<comment type="subcellular location">
    <subcellularLocation>
        <location evidence="1 8">Cytoplasm</location>
    </subcellularLocation>
</comment>
<dbReference type="InterPro" id="IPR012094">
    <property type="entry name" value="tRNA_Ile_lys_synt"/>
</dbReference>
<evidence type="ECO:0000256" key="5">
    <source>
        <dbReference type="ARBA" id="ARBA00022741"/>
    </source>
</evidence>
<comment type="function">
    <text evidence="8">Ligates lysine onto the cytidine present at position 34 of the AUA codon-specific tRNA(Ile) that contains the anticodon CAU, in an ATP-dependent manner. Cytidine is converted to lysidine, thus changing the amino acid specificity of the tRNA from methionine to isoleucine.</text>
</comment>
<evidence type="ECO:0000313" key="11">
    <source>
        <dbReference type="Proteomes" id="UP000636891"/>
    </source>
</evidence>
<name>A0ABR7CKR4_9BACT</name>
<evidence type="ECO:0000256" key="3">
    <source>
        <dbReference type="ARBA" id="ARBA00022598"/>
    </source>
</evidence>
<keyword evidence="6 8" id="KW-0067">ATP-binding</keyword>
<dbReference type="InterPro" id="IPR011063">
    <property type="entry name" value="TilS/TtcA_N"/>
</dbReference>
<dbReference type="RefSeq" id="WP_118656351.1">
    <property type="nucleotide sequence ID" value="NZ_JACOOK010000001.1"/>
</dbReference>
<organism evidence="10 11">
    <name type="scientific">Alistipes hominis</name>
    <dbReference type="NCBI Taxonomy" id="2763015"/>
    <lineage>
        <taxon>Bacteria</taxon>
        <taxon>Pseudomonadati</taxon>
        <taxon>Bacteroidota</taxon>
        <taxon>Bacteroidia</taxon>
        <taxon>Bacteroidales</taxon>
        <taxon>Rikenellaceae</taxon>
        <taxon>Alistipes</taxon>
    </lineage>
</organism>
<keyword evidence="3 8" id="KW-0436">Ligase</keyword>
<dbReference type="SUPFAM" id="SSF56037">
    <property type="entry name" value="PheT/TilS domain"/>
    <property type="match status" value="1"/>
</dbReference>
<feature type="binding site" evidence="8">
    <location>
        <begin position="27"/>
        <end position="32"/>
    </location>
    <ligand>
        <name>ATP</name>
        <dbReference type="ChEBI" id="CHEBI:30616"/>
    </ligand>
</feature>
<dbReference type="InterPro" id="IPR012795">
    <property type="entry name" value="tRNA_Ile_lys_synt_N"/>
</dbReference>
<proteinExistence type="inferred from homology"/>
<dbReference type="NCBIfam" id="TIGR02432">
    <property type="entry name" value="lysidine_TilS_N"/>
    <property type="match status" value="1"/>
</dbReference>
<dbReference type="InterPro" id="IPR014729">
    <property type="entry name" value="Rossmann-like_a/b/a_fold"/>
</dbReference>
<evidence type="ECO:0000256" key="1">
    <source>
        <dbReference type="ARBA" id="ARBA00004496"/>
    </source>
</evidence>
<reference evidence="10 11" key="1">
    <citation type="submission" date="2020-08" db="EMBL/GenBank/DDBJ databases">
        <title>Genome public.</title>
        <authorList>
            <person name="Liu C."/>
            <person name="Sun Q."/>
        </authorList>
    </citation>
    <scope>NUCLEOTIDE SEQUENCE [LARGE SCALE GENOMIC DNA]</scope>
    <source>
        <strain evidence="10 11">New-7</strain>
    </source>
</reference>
<comment type="catalytic activity">
    <reaction evidence="7 8">
        <text>cytidine(34) in tRNA(Ile2) + L-lysine + ATP = lysidine(34) in tRNA(Ile2) + AMP + diphosphate + H(+)</text>
        <dbReference type="Rhea" id="RHEA:43744"/>
        <dbReference type="Rhea" id="RHEA-COMP:10625"/>
        <dbReference type="Rhea" id="RHEA-COMP:10670"/>
        <dbReference type="ChEBI" id="CHEBI:15378"/>
        <dbReference type="ChEBI" id="CHEBI:30616"/>
        <dbReference type="ChEBI" id="CHEBI:32551"/>
        <dbReference type="ChEBI" id="CHEBI:33019"/>
        <dbReference type="ChEBI" id="CHEBI:82748"/>
        <dbReference type="ChEBI" id="CHEBI:83665"/>
        <dbReference type="ChEBI" id="CHEBI:456215"/>
        <dbReference type="EC" id="6.3.4.19"/>
    </reaction>
</comment>
<protein>
    <recommendedName>
        <fullName evidence="8">tRNA(Ile)-lysidine synthase</fullName>
        <ecNumber evidence="8">6.3.4.19</ecNumber>
    </recommendedName>
    <alternativeName>
        <fullName evidence="8">tRNA(Ile)-2-lysyl-cytidine synthase</fullName>
    </alternativeName>
    <alternativeName>
        <fullName evidence="8">tRNA(Ile)-lysidine synthetase</fullName>
    </alternativeName>
</protein>
<dbReference type="CDD" id="cd01992">
    <property type="entry name" value="TilS_N"/>
    <property type="match status" value="1"/>
</dbReference>
<evidence type="ECO:0000256" key="7">
    <source>
        <dbReference type="ARBA" id="ARBA00048539"/>
    </source>
</evidence>
<dbReference type="NCBIfam" id="TIGR02433">
    <property type="entry name" value="lysidine_TilS_C"/>
    <property type="match status" value="1"/>
</dbReference>